<evidence type="ECO:0000256" key="1">
    <source>
        <dbReference type="SAM" id="MobiDB-lite"/>
    </source>
</evidence>
<evidence type="ECO:0000313" key="2">
    <source>
        <dbReference type="EMBL" id="GAT56532.1"/>
    </source>
</evidence>
<dbReference type="InterPro" id="IPR004242">
    <property type="entry name" value="Transposase_21"/>
</dbReference>
<dbReference type="Pfam" id="PF02992">
    <property type="entry name" value="Transposase_21"/>
    <property type="match status" value="1"/>
</dbReference>
<dbReference type="Proteomes" id="UP000815677">
    <property type="component" value="Unassembled WGS sequence"/>
</dbReference>
<reference evidence="2" key="1">
    <citation type="submission" date="2014-09" db="EMBL/GenBank/DDBJ databases">
        <title>Genome sequence of the luminous mushroom Mycena chlorophos for searching fungal bioluminescence genes.</title>
        <authorList>
            <person name="Tanaka Y."/>
            <person name="Kasuga D."/>
            <person name="Oba Y."/>
            <person name="Hase S."/>
            <person name="Sato K."/>
            <person name="Oba Y."/>
            <person name="Sakakibara Y."/>
        </authorList>
    </citation>
    <scope>NUCLEOTIDE SEQUENCE</scope>
</reference>
<evidence type="ECO:0000313" key="3">
    <source>
        <dbReference type="Proteomes" id="UP000815677"/>
    </source>
</evidence>
<proteinExistence type="predicted"/>
<sequence>MSRDRPPGPPDTNPLEKFRSQALKSISRHYSSAPSATRPPPSLLPGASGSSNRLISRRVRQRYAIYTFLDRATSHLAAGFQPSTAQAQVPSIPRPAEGSFHQTSHGGSPTNPPRRRALHPHWCVRAIMYLVVFLHARFHVTFRACDLILKCTNIIFRGLMIVSDNSPMPTTLRTVFSQLGVVDDFQVYPICFNCHYIRQGSSVVGGRDRNDQFCPNCNVDMFGPPPPLVEESDDEDAPLLSSSASAPSAVPYMVAPLQNLSASIRQLFQRPGMVAAMNSWKTSPSIPGELNSMYVARAWREVPAPGDPTESFFFGPTAQNEIRIGVTFSLDWFGRSTSAYSPNHSSGIGSFSIQNFEPTDRFRADNLIPGFMTPGPTEPTGSQLQNYLALVVDDLLDLYQNGIVVYTREYPDGIRVRVALVAIIADHPAMCKVGYVGSDFDDSEMPELV</sequence>
<organism evidence="2 3">
    <name type="scientific">Mycena chlorophos</name>
    <name type="common">Agaric fungus</name>
    <name type="synonym">Agaricus chlorophos</name>
    <dbReference type="NCBI Taxonomy" id="658473"/>
    <lineage>
        <taxon>Eukaryota</taxon>
        <taxon>Fungi</taxon>
        <taxon>Dikarya</taxon>
        <taxon>Basidiomycota</taxon>
        <taxon>Agaricomycotina</taxon>
        <taxon>Agaricomycetes</taxon>
        <taxon>Agaricomycetidae</taxon>
        <taxon>Agaricales</taxon>
        <taxon>Marasmiineae</taxon>
        <taxon>Mycenaceae</taxon>
        <taxon>Mycena</taxon>
    </lineage>
</organism>
<gene>
    <name evidence="2" type="ORF">MCHLO_13177</name>
</gene>
<name>A0ABQ0LZY2_MYCCL</name>
<keyword evidence="3" id="KW-1185">Reference proteome</keyword>
<feature type="compositionally biased region" description="Polar residues" evidence="1">
    <location>
        <begin position="100"/>
        <end position="109"/>
    </location>
</feature>
<feature type="region of interest" description="Disordered" evidence="1">
    <location>
        <begin position="84"/>
        <end position="114"/>
    </location>
</feature>
<dbReference type="EMBL" id="DF849311">
    <property type="protein sequence ID" value="GAT56532.1"/>
    <property type="molecule type" value="Genomic_DNA"/>
</dbReference>
<protein>
    <submittedName>
        <fullName evidence="2">Uncharacterized protein</fullName>
    </submittedName>
</protein>
<accession>A0ABQ0LZY2</accession>
<feature type="region of interest" description="Disordered" evidence="1">
    <location>
        <begin position="1"/>
        <end position="50"/>
    </location>
</feature>